<name>A0A074ZFZ8_OPIVI</name>
<gene>
    <name evidence="1" type="ORF">T265_06537</name>
</gene>
<proteinExistence type="predicted"/>
<sequence length="127" mass="14767">MNKLTLSGKTYHSYSYLSFPILEFNSTLTGRSHTHFTISKCPHEYAPAYDMDRLLRNVASKWHITGPQDLRVPRTRFMTTNASETSLVSYGVNGIPNWFFYVLGRDVEFISKRWDNALFTWSHSAHE</sequence>
<organism evidence="1 2">
    <name type="scientific">Opisthorchis viverrini</name>
    <name type="common">Southeast Asian liver fluke</name>
    <dbReference type="NCBI Taxonomy" id="6198"/>
    <lineage>
        <taxon>Eukaryota</taxon>
        <taxon>Metazoa</taxon>
        <taxon>Spiralia</taxon>
        <taxon>Lophotrochozoa</taxon>
        <taxon>Platyhelminthes</taxon>
        <taxon>Trematoda</taxon>
        <taxon>Digenea</taxon>
        <taxon>Opisthorchiida</taxon>
        <taxon>Opisthorchiata</taxon>
        <taxon>Opisthorchiidae</taxon>
        <taxon>Opisthorchis</taxon>
    </lineage>
</organism>
<evidence type="ECO:0000313" key="2">
    <source>
        <dbReference type="Proteomes" id="UP000054324"/>
    </source>
</evidence>
<dbReference type="RefSeq" id="XP_009170084.1">
    <property type="nucleotide sequence ID" value="XM_009171820.1"/>
</dbReference>
<protein>
    <submittedName>
        <fullName evidence="1">Uncharacterized protein</fullName>
    </submittedName>
</protein>
<keyword evidence="2" id="KW-1185">Reference proteome</keyword>
<dbReference type="AlphaFoldDB" id="A0A074ZFZ8"/>
<accession>A0A074ZFZ8</accession>
<reference evidence="1 2" key="1">
    <citation type="submission" date="2013-11" db="EMBL/GenBank/DDBJ databases">
        <title>Opisthorchis viverrini - life in the bile duct.</title>
        <authorList>
            <person name="Young N.D."/>
            <person name="Nagarajan N."/>
            <person name="Lin S.J."/>
            <person name="Korhonen P.K."/>
            <person name="Jex A.R."/>
            <person name="Hall R.S."/>
            <person name="Safavi-Hemami H."/>
            <person name="Kaewkong W."/>
            <person name="Bertrand D."/>
            <person name="Gao S."/>
            <person name="Seet Q."/>
            <person name="Wongkham S."/>
            <person name="Teh B.T."/>
            <person name="Wongkham C."/>
            <person name="Intapan P.M."/>
            <person name="Maleewong W."/>
            <person name="Yang X."/>
            <person name="Hu M."/>
            <person name="Wang Z."/>
            <person name="Hofmann A."/>
            <person name="Sternberg P.W."/>
            <person name="Tan P."/>
            <person name="Wang J."/>
            <person name="Gasser R.B."/>
        </authorList>
    </citation>
    <scope>NUCLEOTIDE SEQUENCE [LARGE SCALE GENOMIC DNA]</scope>
</reference>
<dbReference type="Proteomes" id="UP000054324">
    <property type="component" value="Unassembled WGS sequence"/>
</dbReference>
<evidence type="ECO:0000313" key="1">
    <source>
        <dbReference type="EMBL" id="KER26186.1"/>
    </source>
</evidence>
<dbReference type="GeneID" id="20320716"/>
<dbReference type="EMBL" id="KL596754">
    <property type="protein sequence ID" value="KER26186.1"/>
    <property type="molecule type" value="Genomic_DNA"/>
</dbReference>
<dbReference type="CTD" id="20320716"/>
<dbReference type="KEGG" id="ovi:T265_06537"/>